<dbReference type="NCBIfam" id="NF033573">
    <property type="entry name" value="transpos_IS200"/>
    <property type="match status" value="1"/>
</dbReference>
<dbReference type="InterPro" id="IPR036515">
    <property type="entry name" value="Transposase_17_sf"/>
</dbReference>
<reference evidence="3" key="1">
    <citation type="submission" date="2016-10" db="EMBL/GenBank/DDBJ databases">
        <authorList>
            <person name="Varghese N."/>
            <person name="Submissions S."/>
        </authorList>
    </citation>
    <scope>NUCLEOTIDE SEQUENCE [LARGE SCALE GENOMIC DNA]</scope>
    <source>
        <strain evidence="3">DSM 22703</strain>
    </source>
</reference>
<dbReference type="Proteomes" id="UP000198756">
    <property type="component" value="Unassembled WGS sequence"/>
</dbReference>
<dbReference type="SMART" id="SM01321">
    <property type="entry name" value="Y1_Tnp"/>
    <property type="match status" value="1"/>
</dbReference>
<protein>
    <submittedName>
        <fullName evidence="2">REP element-mobilizing transposase RayT</fullName>
    </submittedName>
</protein>
<proteinExistence type="predicted"/>
<dbReference type="RefSeq" id="WP_092733619.1">
    <property type="nucleotide sequence ID" value="NZ_FMXE01000037.1"/>
</dbReference>
<keyword evidence="3" id="KW-1185">Reference proteome</keyword>
<dbReference type="GO" id="GO:0003677">
    <property type="term" value="F:DNA binding"/>
    <property type="evidence" value="ECO:0007669"/>
    <property type="project" value="InterPro"/>
</dbReference>
<accession>A0A1G5ZG17</accession>
<feature type="domain" description="Transposase IS200-like" evidence="1">
    <location>
        <begin position="5"/>
        <end position="119"/>
    </location>
</feature>
<evidence type="ECO:0000313" key="3">
    <source>
        <dbReference type="Proteomes" id="UP000198756"/>
    </source>
</evidence>
<sequence>MANTYTQIHIHLIFAVKFRKALINSTWKERLHQYFTGMIQKNNHKMLQINSMPDHIHMLIGLRPEQALSALVQNIKSETSKWINENNFCEGKFQWQDGFGAFSYAKSQLPNVIRYIINQEEHHRKKTFLEEYKSFLKAFEVDWEEKYIFEDLK</sequence>
<dbReference type="AlphaFoldDB" id="A0A1G5ZG17"/>
<organism evidence="2 3">
    <name type="scientific">Algoriphagus alkaliphilus</name>
    <dbReference type="NCBI Taxonomy" id="279824"/>
    <lineage>
        <taxon>Bacteria</taxon>
        <taxon>Pseudomonadati</taxon>
        <taxon>Bacteroidota</taxon>
        <taxon>Cytophagia</taxon>
        <taxon>Cytophagales</taxon>
        <taxon>Cyclobacteriaceae</taxon>
        <taxon>Algoriphagus</taxon>
    </lineage>
</organism>
<dbReference type="STRING" id="279824.SAMN03080617_03789"/>
<dbReference type="PANTHER" id="PTHR33360:SF2">
    <property type="entry name" value="TRANSPOSASE FOR INSERTION SEQUENCE ELEMENT IS200"/>
    <property type="match status" value="1"/>
</dbReference>
<dbReference type="EMBL" id="FMXE01000037">
    <property type="protein sequence ID" value="SDA93818.1"/>
    <property type="molecule type" value="Genomic_DNA"/>
</dbReference>
<dbReference type="GO" id="GO:0004803">
    <property type="term" value="F:transposase activity"/>
    <property type="evidence" value="ECO:0007669"/>
    <property type="project" value="InterPro"/>
</dbReference>
<dbReference type="InterPro" id="IPR002686">
    <property type="entry name" value="Transposase_17"/>
</dbReference>
<evidence type="ECO:0000259" key="1">
    <source>
        <dbReference type="SMART" id="SM01321"/>
    </source>
</evidence>
<dbReference type="OrthoDB" id="9797997at2"/>
<dbReference type="GO" id="GO:0006313">
    <property type="term" value="P:DNA transposition"/>
    <property type="evidence" value="ECO:0007669"/>
    <property type="project" value="InterPro"/>
</dbReference>
<dbReference type="SUPFAM" id="SSF143422">
    <property type="entry name" value="Transposase IS200-like"/>
    <property type="match status" value="1"/>
</dbReference>
<gene>
    <name evidence="2" type="ORF">SAMN03080617_03789</name>
</gene>
<name>A0A1G5ZG17_9BACT</name>
<evidence type="ECO:0000313" key="2">
    <source>
        <dbReference type="EMBL" id="SDA93818.1"/>
    </source>
</evidence>
<dbReference type="Gene3D" id="3.30.70.1290">
    <property type="entry name" value="Transposase IS200-like"/>
    <property type="match status" value="1"/>
</dbReference>
<dbReference type="PANTHER" id="PTHR33360">
    <property type="entry name" value="TRANSPOSASE FOR INSERTION SEQUENCE ELEMENT IS200"/>
    <property type="match status" value="1"/>
</dbReference>
<dbReference type="Pfam" id="PF01797">
    <property type="entry name" value="Y1_Tnp"/>
    <property type="match status" value="1"/>
</dbReference>